<comment type="caution">
    <text evidence="2">The sequence shown here is derived from an EMBL/GenBank/DDBJ whole genome shotgun (WGS) entry which is preliminary data.</text>
</comment>
<accession>A0A9X2A182</accession>
<keyword evidence="1" id="KW-0812">Transmembrane</keyword>
<feature type="transmembrane region" description="Helical" evidence="1">
    <location>
        <begin position="6"/>
        <end position="26"/>
    </location>
</feature>
<gene>
    <name evidence="2" type="ORF">MF646_02505</name>
</gene>
<proteinExistence type="predicted"/>
<dbReference type="AlphaFoldDB" id="A0A9X2A182"/>
<dbReference type="EMBL" id="JAKRYL010000002">
    <property type="protein sequence ID" value="MCL7745985.1"/>
    <property type="molecule type" value="Genomic_DNA"/>
</dbReference>
<name>A0A9X2A182_9BACI</name>
<evidence type="ECO:0000313" key="2">
    <source>
        <dbReference type="EMBL" id="MCL7745985.1"/>
    </source>
</evidence>
<organism evidence="2 3">
    <name type="scientific">Halalkalibacter alkaliphilus</name>
    <dbReference type="NCBI Taxonomy" id="2917993"/>
    <lineage>
        <taxon>Bacteria</taxon>
        <taxon>Bacillati</taxon>
        <taxon>Bacillota</taxon>
        <taxon>Bacilli</taxon>
        <taxon>Bacillales</taxon>
        <taxon>Bacillaceae</taxon>
        <taxon>Halalkalibacter</taxon>
    </lineage>
</organism>
<dbReference type="Proteomes" id="UP001139150">
    <property type="component" value="Unassembled WGS sequence"/>
</dbReference>
<keyword evidence="1" id="KW-0472">Membrane</keyword>
<evidence type="ECO:0000256" key="1">
    <source>
        <dbReference type="SAM" id="Phobius"/>
    </source>
</evidence>
<sequence>MIKQLLAILFAASMFVTVWVLVILQFNGTQKVENYKIESITYEDREGVLQAATIERENEEPKHNTRSEELNDTINMDENKNDETTIINLEDFDFSDVSTPEGVPIQEILTKLKLD</sequence>
<evidence type="ECO:0000313" key="3">
    <source>
        <dbReference type="Proteomes" id="UP001139150"/>
    </source>
</evidence>
<reference evidence="2" key="1">
    <citation type="submission" date="2022-02" db="EMBL/GenBank/DDBJ databases">
        <title>Halalkalibacter sp. nov. isolated from Lonar Lake, India.</title>
        <authorList>
            <person name="Joshi A."/>
            <person name="Thite S."/>
            <person name="Lodha T."/>
        </authorList>
    </citation>
    <scope>NUCLEOTIDE SEQUENCE</scope>
    <source>
        <strain evidence="2">MEB205</strain>
    </source>
</reference>
<keyword evidence="1" id="KW-1133">Transmembrane helix</keyword>
<protein>
    <submittedName>
        <fullName evidence="2">Uncharacterized protein</fullName>
    </submittedName>
</protein>
<dbReference type="RefSeq" id="WP_250094915.1">
    <property type="nucleotide sequence ID" value="NZ_JAKRYL010000002.1"/>
</dbReference>
<keyword evidence="3" id="KW-1185">Reference proteome</keyword>